<dbReference type="Proteomes" id="UP001315278">
    <property type="component" value="Unassembled WGS sequence"/>
</dbReference>
<sequence>MTEGRKRHGGLPLVVAAVVAILGVVGMLIVDHGPWSKPRVQTAANANYSTTGEAARAAGAAVNSTEPRARIEPAPPGPRPVQPVNPDAPH</sequence>
<keyword evidence="4" id="KW-1185">Reference proteome</keyword>
<evidence type="ECO:0000256" key="2">
    <source>
        <dbReference type="SAM" id="Phobius"/>
    </source>
</evidence>
<keyword evidence="2" id="KW-0812">Transmembrane</keyword>
<feature type="compositionally biased region" description="Pro residues" evidence="1">
    <location>
        <begin position="73"/>
        <end position="90"/>
    </location>
</feature>
<accession>A0ABS5FGJ6</accession>
<comment type="caution">
    <text evidence="3">The sequence shown here is derived from an EMBL/GenBank/DDBJ whole genome shotgun (WGS) entry which is preliminary data.</text>
</comment>
<evidence type="ECO:0000313" key="4">
    <source>
        <dbReference type="Proteomes" id="UP001315278"/>
    </source>
</evidence>
<dbReference type="EMBL" id="JAFCJH010000009">
    <property type="protein sequence ID" value="MBR0795867.1"/>
    <property type="molecule type" value="Genomic_DNA"/>
</dbReference>
<evidence type="ECO:0000256" key="1">
    <source>
        <dbReference type="SAM" id="MobiDB-lite"/>
    </source>
</evidence>
<protein>
    <submittedName>
        <fullName evidence="3">Uncharacterized protein</fullName>
    </submittedName>
</protein>
<gene>
    <name evidence="3" type="ORF">JQ615_10735</name>
</gene>
<feature type="region of interest" description="Disordered" evidence="1">
    <location>
        <begin position="51"/>
        <end position="90"/>
    </location>
</feature>
<keyword evidence="2" id="KW-0472">Membrane</keyword>
<feature type="transmembrane region" description="Helical" evidence="2">
    <location>
        <begin position="12"/>
        <end position="30"/>
    </location>
</feature>
<proteinExistence type="predicted"/>
<name>A0ABS5FGJ6_9BRAD</name>
<organism evidence="3 4">
    <name type="scientific">Bradyrhizobium jicamae</name>
    <dbReference type="NCBI Taxonomy" id="280332"/>
    <lineage>
        <taxon>Bacteria</taxon>
        <taxon>Pseudomonadati</taxon>
        <taxon>Pseudomonadota</taxon>
        <taxon>Alphaproteobacteria</taxon>
        <taxon>Hyphomicrobiales</taxon>
        <taxon>Nitrobacteraceae</taxon>
        <taxon>Bradyrhizobium</taxon>
    </lineage>
</organism>
<reference evidence="4" key="1">
    <citation type="journal article" date="2021" name="ISME J.">
        <title>Evolutionary origin and ecological implication of a unique nif island in free-living Bradyrhizobium lineages.</title>
        <authorList>
            <person name="Tao J."/>
        </authorList>
    </citation>
    <scope>NUCLEOTIDE SEQUENCE [LARGE SCALE GENOMIC DNA]</scope>
    <source>
        <strain evidence="4">SZCCT0434</strain>
    </source>
</reference>
<evidence type="ECO:0000313" key="3">
    <source>
        <dbReference type="EMBL" id="MBR0795867.1"/>
    </source>
</evidence>
<keyword evidence="2" id="KW-1133">Transmembrane helix</keyword>